<dbReference type="GO" id="GO:0015918">
    <property type="term" value="P:sterol transport"/>
    <property type="evidence" value="ECO:0007669"/>
    <property type="project" value="TreeGrafter"/>
</dbReference>
<organism evidence="3">
    <name type="scientific">Oppiella nova</name>
    <dbReference type="NCBI Taxonomy" id="334625"/>
    <lineage>
        <taxon>Eukaryota</taxon>
        <taxon>Metazoa</taxon>
        <taxon>Ecdysozoa</taxon>
        <taxon>Arthropoda</taxon>
        <taxon>Chelicerata</taxon>
        <taxon>Arachnida</taxon>
        <taxon>Acari</taxon>
        <taxon>Acariformes</taxon>
        <taxon>Sarcoptiformes</taxon>
        <taxon>Oribatida</taxon>
        <taxon>Brachypylina</taxon>
        <taxon>Oppioidea</taxon>
        <taxon>Oppiidae</taxon>
        <taxon>Oppiella</taxon>
    </lineage>
</organism>
<dbReference type="OrthoDB" id="6501148at2759"/>
<dbReference type="Pfam" id="PF12349">
    <property type="entry name" value="Sterol-sensing"/>
    <property type="match status" value="1"/>
</dbReference>
<dbReference type="Proteomes" id="UP000728032">
    <property type="component" value="Unassembled WGS sequence"/>
</dbReference>
<dbReference type="GO" id="GO:0042632">
    <property type="term" value="P:cholesterol homeostasis"/>
    <property type="evidence" value="ECO:0007669"/>
    <property type="project" value="TreeGrafter"/>
</dbReference>
<evidence type="ECO:0000259" key="2">
    <source>
        <dbReference type="PROSITE" id="PS50156"/>
    </source>
</evidence>
<dbReference type="PANTHER" id="PTHR45727:SF2">
    <property type="entry name" value="NPC INTRACELLULAR CHOLESTEROL TRANSPORTER 1"/>
    <property type="match status" value="1"/>
</dbReference>
<keyword evidence="1" id="KW-0812">Transmembrane</keyword>
<dbReference type="Gene3D" id="1.20.1640.10">
    <property type="entry name" value="Multidrug efflux transporter AcrB transmembrane domain"/>
    <property type="match status" value="1"/>
</dbReference>
<dbReference type="GO" id="GO:0015485">
    <property type="term" value="F:cholesterol binding"/>
    <property type="evidence" value="ECO:0007669"/>
    <property type="project" value="TreeGrafter"/>
</dbReference>
<dbReference type="AlphaFoldDB" id="A0A7R9QV00"/>
<feature type="transmembrane region" description="Helical" evidence="1">
    <location>
        <begin position="401"/>
        <end position="424"/>
    </location>
</feature>
<dbReference type="InterPro" id="IPR053958">
    <property type="entry name" value="HMGCR/SNAP/NPC1-like_SSD"/>
</dbReference>
<feature type="transmembrane region" description="Helical" evidence="1">
    <location>
        <begin position="83"/>
        <end position="103"/>
    </location>
</feature>
<dbReference type="GO" id="GO:0030299">
    <property type="term" value="P:intestinal cholesterol absorption"/>
    <property type="evidence" value="ECO:0007669"/>
    <property type="project" value="TreeGrafter"/>
</dbReference>
<proteinExistence type="predicted"/>
<keyword evidence="1" id="KW-1133">Transmembrane helix</keyword>
<dbReference type="PANTHER" id="PTHR45727">
    <property type="entry name" value="NPC INTRACELLULAR CHOLESTEROL TRANSPORTER 1"/>
    <property type="match status" value="1"/>
</dbReference>
<sequence>MPAVRVFALNAGLALLIAFVLQMVVFVPLFVLDTRRQLDNRFELFCCFQLSKRRDLEEEETVGKGALYKFFEHIYAPLLMKDYIRVPVVILFMGWLCTSIAVINKLDVGLDQDISMPSDSYVLRYFEAQTKSLGVGPPVYFVVKSDYDYANRQQLICTSAGCSSNSLGAILSDASKHSNECIYRPRQRLLTHLLMYPTRPEKLPLLLRLYKGLFKLALIELQNLSDIPNPYCSKGGGPAYGSAVNWHWNNSTTKDIILIKASSFNTYHTVLKNSHDFISALKNARILAESLTQSINADNKEGDQYVEVFPYSIFYVFYEQYLSIWRDTIINRSVGISVEFCSHITRGYVMSEGSTRVERAEESLATMGSSVLSGITFTKFAGIAVLGFASSKIFQIFYFRMYLGIVLIGALHGLVFLPVVLSIMGSQLRHRTFDSI</sequence>
<evidence type="ECO:0000313" key="3">
    <source>
        <dbReference type="EMBL" id="CAD7658849.1"/>
    </source>
</evidence>
<feature type="transmembrane region" description="Helical" evidence="1">
    <location>
        <begin position="364"/>
        <end position="389"/>
    </location>
</feature>
<dbReference type="GO" id="GO:0005886">
    <property type="term" value="C:plasma membrane"/>
    <property type="evidence" value="ECO:0007669"/>
    <property type="project" value="TreeGrafter"/>
</dbReference>
<gene>
    <name evidence="3" type="ORF">ONB1V03_LOCUS15469</name>
</gene>
<dbReference type="EMBL" id="CAJPVJ010015989">
    <property type="protein sequence ID" value="CAG2176035.1"/>
    <property type="molecule type" value="Genomic_DNA"/>
</dbReference>
<keyword evidence="1" id="KW-0472">Membrane</keyword>
<dbReference type="EMBL" id="OC930814">
    <property type="protein sequence ID" value="CAD7658849.1"/>
    <property type="molecule type" value="Genomic_DNA"/>
</dbReference>
<dbReference type="InterPro" id="IPR000731">
    <property type="entry name" value="SSD"/>
</dbReference>
<name>A0A7R9QV00_9ACAR</name>
<accession>A0A7R9QV00</accession>
<evidence type="ECO:0000313" key="4">
    <source>
        <dbReference type="Proteomes" id="UP000728032"/>
    </source>
</evidence>
<evidence type="ECO:0000256" key="1">
    <source>
        <dbReference type="SAM" id="Phobius"/>
    </source>
</evidence>
<feature type="transmembrane region" description="Helical" evidence="1">
    <location>
        <begin position="6"/>
        <end position="32"/>
    </location>
</feature>
<dbReference type="PROSITE" id="PS50156">
    <property type="entry name" value="SSD"/>
    <property type="match status" value="1"/>
</dbReference>
<reference evidence="3" key="1">
    <citation type="submission" date="2020-11" db="EMBL/GenBank/DDBJ databases">
        <authorList>
            <person name="Tran Van P."/>
        </authorList>
    </citation>
    <scope>NUCLEOTIDE SEQUENCE</scope>
</reference>
<dbReference type="SUPFAM" id="SSF82866">
    <property type="entry name" value="Multidrug efflux transporter AcrB transmembrane domain"/>
    <property type="match status" value="1"/>
</dbReference>
<feature type="domain" description="SSD" evidence="2">
    <location>
        <begin position="1"/>
        <end position="32"/>
    </location>
</feature>
<protein>
    <recommendedName>
        <fullName evidence="2">SSD domain-containing protein</fullName>
    </recommendedName>
</protein>
<keyword evidence="4" id="KW-1185">Reference proteome</keyword>